<evidence type="ECO:0000256" key="10">
    <source>
        <dbReference type="SAM" id="MobiDB-lite"/>
    </source>
</evidence>
<dbReference type="CDD" id="cd22584">
    <property type="entry name" value="Rcat_RBR_unk"/>
    <property type="match status" value="1"/>
</dbReference>
<dbReference type="GO" id="GO:0016567">
    <property type="term" value="P:protein ubiquitination"/>
    <property type="evidence" value="ECO:0007669"/>
    <property type="project" value="InterPro"/>
</dbReference>
<dbReference type="Gene3D" id="1.20.120.1750">
    <property type="match status" value="1"/>
</dbReference>
<evidence type="ECO:0000256" key="4">
    <source>
        <dbReference type="ARBA" id="ARBA00022679"/>
    </source>
</evidence>
<evidence type="ECO:0000256" key="9">
    <source>
        <dbReference type="ARBA" id="ARBA00022833"/>
    </source>
</evidence>
<organism evidence="13 14">
    <name type="scientific">Oldenlandia corymbosa var. corymbosa</name>
    <dbReference type="NCBI Taxonomy" id="529605"/>
    <lineage>
        <taxon>Eukaryota</taxon>
        <taxon>Viridiplantae</taxon>
        <taxon>Streptophyta</taxon>
        <taxon>Embryophyta</taxon>
        <taxon>Tracheophyta</taxon>
        <taxon>Spermatophyta</taxon>
        <taxon>Magnoliopsida</taxon>
        <taxon>eudicotyledons</taxon>
        <taxon>Gunneridae</taxon>
        <taxon>Pentapetalae</taxon>
        <taxon>asterids</taxon>
        <taxon>lamiids</taxon>
        <taxon>Gentianales</taxon>
        <taxon>Rubiaceae</taxon>
        <taxon>Rubioideae</taxon>
        <taxon>Spermacoceae</taxon>
        <taxon>Hedyotis-Oldenlandia complex</taxon>
        <taxon>Oldenlandia</taxon>
    </lineage>
</organism>
<comment type="catalytic activity">
    <reaction evidence="1">
        <text>[E2 ubiquitin-conjugating enzyme]-S-ubiquitinyl-L-cysteine + [acceptor protein]-L-lysine = [E2 ubiquitin-conjugating enzyme]-L-cysteine + [acceptor protein]-N(6)-ubiquitinyl-L-lysine.</text>
        <dbReference type="EC" id="2.3.2.31"/>
    </reaction>
</comment>
<dbReference type="InterPro" id="IPR031127">
    <property type="entry name" value="E3_UB_ligase_RBR"/>
</dbReference>
<dbReference type="Gene3D" id="3.30.40.10">
    <property type="entry name" value="Zinc/RING finger domain, C3HC4 (zinc finger)"/>
    <property type="match status" value="1"/>
</dbReference>
<name>A0AAV1D9S6_OLDCO</name>
<keyword evidence="7" id="KW-0863">Zinc-finger</keyword>
<dbReference type="Pfam" id="PF01485">
    <property type="entry name" value="IBR"/>
    <property type="match status" value="2"/>
</dbReference>
<accession>A0AAV1D9S6</accession>
<evidence type="ECO:0000256" key="6">
    <source>
        <dbReference type="ARBA" id="ARBA00022737"/>
    </source>
</evidence>
<proteinExistence type="predicted"/>
<feature type="region of interest" description="Disordered" evidence="10">
    <location>
        <begin position="1"/>
        <end position="34"/>
    </location>
</feature>
<dbReference type="EC" id="2.3.2.31" evidence="3"/>
<dbReference type="InterPro" id="IPR044066">
    <property type="entry name" value="TRIAD_supradom"/>
</dbReference>
<keyword evidence="9" id="KW-0862">Zinc</keyword>
<sequence length="281" mass="32034">MGNVTSTPGRPEPPPPPPPLPASQPPPSAAEPLELPPPGQNFTCEICIEPIEIATQTFRTQNPRCRTHYFCNDCMIKYIKAKLEDSVPRIPCPALNCSEFLDPEEYWVLVGDPLFVRWCDGLCESAIMGMDRCYCPNVNCSSLIVNECGGTVKKATCPNCKRSFCFRCKIPWHSGFRCEETGELRDQNDRAFGVLAEQRKWKRCPRCHHFVELIAGCRIVKCRCLTSFCYNCGRQVHQHWCNCDGLSRRRFFCIILFVLVIQFSLYLCFIIFSATFPARDV</sequence>
<comment type="cofactor">
    <cofactor evidence="2">
        <name>Zn(2+)</name>
        <dbReference type="ChEBI" id="CHEBI:29105"/>
    </cofactor>
</comment>
<evidence type="ECO:0000313" key="14">
    <source>
        <dbReference type="Proteomes" id="UP001161247"/>
    </source>
</evidence>
<dbReference type="SMART" id="SM00647">
    <property type="entry name" value="IBR"/>
    <property type="match status" value="2"/>
</dbReference>
<reference evidence="13" key="1">
    <citation type="submission" date="2023-03" db="EMBL/GenBank/DDBJ databases">
        <authorList>
            <person name="Julca I."/>
        </authorList>
    </citation>
    <scope>NUCLEOTIDE SEQUENCE</scope>
</reference>
<dbReference type="InterPro" id="IPR013083">
    <property type="entry name" value="Znf_RING/FYVE/PHD"/>
</dbReference>
<evidence type="ECO:0000256" key="5">
    <source>
        <dbReference type="ARBA" id="ARBA00022723"/>
    </source>
</evidence>
<evidence type="ECO:0000259" key="12">
    <source>
        <dbReference type="PROSITE" id="PS51873"/>
    </source>
</evidence>
<dbReference type="InterPro" id="IPR002867">
    <property type="entry name" value="IBR_dom"/>
</dbReference>
<feature type="compositionally biased region" description="Pro residues" evidence="10">
    <location>
        <begin position="10"/>
        <end position="34"/>
    </location>
</feature>
<dbReference type="Proteomes" id="UP001161247">
    <property type="component" value="Chromosome 4"/>
</dbReference>
<feature type="transmembrane region" description="Helical" evidence="11">
    <location>
        <begin position="251"/>
        <end position="276"/>
    </location>
</feature>
<evidence type="ECO:0000256" key="7">
    <source>
        <dbReference type="ARBA" id="ARBA00022771"/>
    </source>
</evidence>
<dbReference type="PANTHER" id="PTHR11685">
    <property type="entry name" value="RBR FAMILY RING FINGER AND IBR DOMAIN-CONTAINING"/>
    <property type="match status" value="1"/>
</dbReference>
<evidence type="ECO:0000256" key="1">
    <source>
        <dbReference type="ARBA" id="ARBA00001798"/>
    </source>
</evidence>
<protein>
    <recommendedName>
        <fullName evidence="3">RBR-type E3 ubiquitin transferase</fullName>
        <ecNumber evidence="3">2.3.2.31</ecNumber>
    </recommendedName>
</protein>
<dbReference type="GO" id="GO:0061630">
    <property type="term" value="F:ubiquitin protein ligase activity"/>
    <property type="evidence" value="ECO:0007669"/>
    <property type="project" value="UniProtKB-EC"/>
</dbReference>
<keyword evidence="8" id="KW-0833">Ubl conjugation pathway</keyword>
<evidence type="ECO:0000256" key="11">
    <source>
        <dbReference type="SAM" id="Phobius"/>
    </source>
</evidence>
<dbReference type="EMBL" id="OX459121">
    <property type="protein sequence ID" value="CAI9103749.1"/>
    <property type="molecule type" value="Genomic_DNA"/>
</dbReference>
<dbReference type="PROSITE" id="PS51873">
    <property type="entry name" value="TRIAD"/>
    <property type="match status" value="1"/>
</dbReference>
<feature type="domain" description="RING-type" evidence="12">
    <location>
        <begin position="40"/>
        <end position="253"/>
    </location>
</feature>
<evidence type="ECO:0000256" key="2">
    <source>
        <dbReference type="ARBA" id="ARBA00001947"/>
    </source>
</evidence>
<keyword evidence="11" id="KW-1133">Transmembrane helix</keyword>
<keyword evidence="11" id="KW-0472">Membrane</keyword>
<dbReference type="AlphaFoldDB" id="A0AAV1D9S6"/>
<evidence type="ECO:0000256" key="8">
    <source>
        <dbReference type="ARBA" id="ARBA00022786"/>
    </source>
</evidence>
<gene>
    <name evidence="13" type="ORF">OLC1_LOCUS12839</name>
</gene>
<evidence type="ECO:0000256" key="3">
    <source>
        <dbReference type="ARBA" id="ARBA00012251"/>
    </source>
</evidence>
<keyword evidence="6" id="KW-0677">Repeat</keyword>
<keyword evidence="11" id="KW-0812">Transmembrane</keyword>
<dbReference type="SUPFAM" id="SSF57850">
    <property type="entry name" value="RING/U-box"/>
    <property type="match status" value="3"/>
</dbReference>
<keyword evidence="14" id="KW-1185">Reference proteome</keyword>
<dbReference type="GO" id="GO:0008270">
    <property type="term" value="F:zinc ion binding"/>
    <property type="evidence" value="ECO:0007669"/>
    <property type="project" value="UniProtKB-KW"/>
</dbReference>
<keyword evidence="4" id="KW-0808">Transferase</keyword>
<keyword evidence="5" id="KW-0479">Metal-binding</keyword>
<evidence type="ECO:0000313" key="13">
    <source>
        <dbReference type="EMBL" id="CAI9103749.1"/>
    </source>
</evidence>